<name>A0A7N2LR91_QUELO</name>
<evidence type="ECO:0000313" key="3">
    <source>
        <dbReference type="Proteomes" id="UP000594261"/>
    </source>
</evidence>
<dbReference type="EnsemblPlants" id="QL05p044178:mrna">
    <property type="protein sequence ID" value="QL05p044178:mrna"/>
    <property type="gene ID" value="QL05p044178"/>
</dbReference>
<sequence>MCERTGVYKASREKPKYSKSLAQQNSPMEKGGVAKPPDGYVEDNGRTDVFPKLQNAQEVDVKTTPAVSLPKIPNLISAKAFTVALLQQHTNSISHELTDGKYIHYFPKTIMMSAEETDQQSCSSQNSMFTEPSSQLFKDDLPVKPVHESTECGEQTDADKMMSSMGSHHEDSACKNSPAMQITASDSNDAERNKTVDTRTLVKGKEAGEGLN</sequence>
<feature type="compositionally biased region" description="Polar residues" evidence="1">
    <location>
        <begin position="119"/>
        <end position="136"/>
    </location>
</feature>
<dbReference type="InParanoid" id="A0A7N2LR91"/>
<evidence type="ECO:0000256" key="1">
    <source>
        <dbReference type="SAM" id="MobiDB-lite"/>
    </source>
</evidence>
<proteinExistence type="predicted"/>
<dbReference type="Proteomes" id="UP000594261">
    <property type="component" value="Chromosome 5"/>
</dbReference>
<reference evidence="2" key="2">
    <citation type="submission" date="2021-01" db="UniProtKB">
        <authorList>
            <consortium name="EnsemblPlants"/>
        </authorList>
    </citation>
    <scope>IDENTIFICATION</scope>
</reference>
<feature type="compositionally biased region" description="Polar residues" evidence="1">
    <location>
        <begin position="174"/>
        <end position="187"/>
    </location>
</feature>
<feature type="compositionally biased region" description="Basic and acidic residues" evidence="1">
    <location>
        <begin position="203"/>
        <end position="212"/>
    </location>
</feature>
<keyword evidence="3" id="KW-1185">Reference proteome</keyword>
<accession>A0A7N2LR91</accession>
<protein>
    <submittedName>
        <fullName evidence="2">Uncharacterized protein</fullName>
    </submittedName>
</protein>
<evidence type="ECO:0000313" key="2">
    <source>
        <dbReference type="EnsemblPlants" id="QL05p044178:mrna"/>
    </source>
</evidence>
<feature type="region of interest" description="Disordered" evidence="1">
    <location>
        <begin position="116"/>
        <end position="212"/>
    </location>
</feature>
<feature type="compositionally biased region" description="Basic and acidic residues" evidence="1">
    <location>
        <begin position="137"/>
        <end position="150"/>
    </location>
</feature>
<dbReference type="EMBL" id="LRBV02000005">
    <property type="status" value="NOT_ANNOTATED_CDS"/>
    <property type="molecule type" value="Genomic_DNA"/>
</dbReference>
<organism evidence="2 3">
    <name type="scientific">Quercus lobata</name>
    <name type="common">Valley oak</name>
    <dbReference type="NCBI Taxonomy" id="97700"/>
    <lineage>
        <taxon>Eukaryota</taxon>
        <taxon>Viridiplantae</taxon>
        <taxon>Streptophyta</taxon>
        <taxon>Embryophyta</taxon>
        <taxon>Tracheophyta</taxon>
        <taxon>Spermatophyta</taxon>
        <taxon>Magnoliopsida</taxon>
        <taxon>eudicotyledons</taxon>
        <taxon>Gunneridae</taxon>
        <taxon>Pentapetalae</taxon>
        <taxon>rosids</taxon>
        <taxon>fabids</taxon>
        <taxon>Fagales</taxon>
        <taxon>Fagaceae</taxon>
        <taxon>Quercus</taxon>
    </lineage>
</organism>
<feature type="region of interest" description="Disordered" evidence="1">
    <location>
        <begin position="1"/>
        <end position="46"/>
    </location>
</feature>
<dbReference type="Gramene" id="QL05p044178:mrna">
    <property type="protein sequence ID" value="QL05p044178:mrna"/>
    <property type="gene ID" value="QL05p044178"/>
</dbReference>
<dbReference type="AlphaFoldDB" id="A0A7N2LR91"/>
<reference evidence="2 3" key="1">
    <citation type="journal article" date="2016" name="G3 (Bethesda)">
        <title>First Draft Assembly and Annotation of the Genome of a California Endemic Oak Quercus lobata Nee (Fagaceae).</title>
        <authorList>
            <person name="Sork V.L."/>
            <person name="Fitz-Gibbon S.T."/>
            <person name="Puiu D."/>
            <person name="Crepeau M."/>
            <person name="Gugger P.F."/>
            <person name="Sherman R."/>
            <person name="Stevens K."/>
            <person name="Langley C.H."/>
            <person name="Pellegrini M."/>
            <person name="Salzberg S.L."/>
        </authorList>
    </citation>
    <scope>NUCLEOTIDE SEQUENCE [LARGE SCALE GENOMIC DNA]</scope>
    <source>
        <strain evidence="2 3">cv. SW786</strain>
    </source>
</reference>